<reference evidence="15 16" key="1">
    <citation type="journal article" date="2012" name="Genome Biol.">
        <title>Sequencing three crocodilian genomes to illuminate the evolution of archosaurs and amniotes.</title>
        <authorList>
            <person name="St John J.A."/>
            <person name="Braun E.L."/>
            <person name="Isberg S.R."/>
            <person name="Miles L.G."/>
            <person name="Chong A.Y."/>
            <person name="Gongora J."/>
            <person name="Dalzell P."/>
            <person name="Moran C."/>
            <person name="Bed'hom B."/>
            <person name="Abzhanov A."/>
            <person name="Burgess S.C."/>
            <person name="Cooksey A.M."/>
            <person name="Castoe T.A."/>
            <person name="Crawford N.G."/>
            <person name="Densmore L.D."/>
            <person name="Drew J.C."/>
            <person name="Edwards S.V."/>
            <person name="Faircloth B.C."/>
            <person name="Fujita M.K."/>
            <person name="Greenwold M.J."/>
            <person name="Hoffmann F.G."/>
            <person name="Howard J.M."/>
            <person name="Iguchi T."/>
            <person name="Janes D.E."/>
            <person name="Khan S.Y."/>
            <person name="Kohno S."/>
            <person name="de Koning A.J."/>
            <person name="Lance S.L."/>
            <person name="McCarthy F.M."/>
            <person name="McCormack J.E."/>
            <person name="Merchant M.E."/>
            <person name="Peterson D.G."/>
            <person name="Pollock D.D."/>
            <person name="Pourmand N."/>
            <person name="Raney B.J."/>
            <person name="Roessler K.A."/>
            <person name="Sanford J.R."/>
            <person name="Sawyer R.H."/>
            <person name="Schmidt C.J."/>
            <person name="Triplett E.W."/>
            <person name="Tuberville T.D."/>
            <person name="Venegas-Anaya M."/>
            <person name="Howard J.T."/>
            <person name="Jarvis E.D."/>
            <person name="Guillette L.J.Jr."/>
            <person name="Glenn T.C."/>
            <person name="Green R.E."/>
            <person name="Ray D.A."/>
        </authorList>
    </citation>
    <scope>NUCLEOTIDE SEQUENCE [LARGE SCALE GENOMIC DNA]</scope>
    <source>
        <strain evidence="15">KSC_2009_1</strain>
    </source>
</reference>
<evidence type="ECO:0000256" key="8">
    <source>
        <dbReference type="ARBA" id="ARBA00022786"/>
    </source>
</evidence>
<name>A0A151NNM3_ALLMI</name>
<dbReference type="Gene3D" id="3.30.40.10">
    <property type="entry name" value="Zinc/RING finger domain, C3HC4 (zinc finger)"/>
    <property type="match status" value="1"/>
</dbReference>
<dbReference type="eggNOG" id="ENOG502QUMY">
    <property type="taxonomic scope" value="Eukaryota"/>
</dbReference>
<feature type="compositionally biased region" description="Polar residues" evidence="13">
    <location>
        <begin position="1626"/>
        <end position="1654"/>
    </location>
</feature>
<feature type="region of interest" description="Disordered" evidence="13">
    <location>
        <begin position="1130"/>
        <end position="1214"/>
    </location>
</feature>
<evidence type="ECO:0000256" key="3">
    <source>
        <dbReference type="ARBA" id="ARBA00004906"/>
    </source>
</evidence>
<dbReference type="Pfam" id="PF13639">
    <property type="entry name" value="zf-RING_2"/>
    <property type="match status" value="1"/>
</dbReference>
<keyword evidence="6" id="KW-0479">Metal-binding</keyword>
<comment type="pathway">
    <text evidence="3">Protein modification; protein ubiquitination.</text>
</comment>
<dbReference type="SUPFAM" id="SSF57850">
    <property type="entry name" value="RING/U-box"/>
    <property type="match status" value="1"/>
</dbReference>
<accession>A0A151NNM3</accession>
<protein>
    <recommendedName>
        <fullName evidence="4">RING-type E3 ubiquitin transferase</fullName>
        <ecNumber evidence="4">2.3.2.27</ecNumber>
    </recommendedName>
</protein>
<feature type="compositionally biased region" description="Basic and acidic residues" evidence="13">
    <location>
        <begin position="1854"/>
        <end position="1864"/>
    </location>
</feature>
<dbReference type="InterPro" id="IPR013083">
    <property type="entry name" value="Znf_RING/FYVE/PHD"/>
</dbReference>
<feature type="region of interest" description="Disordered" evidence="13">
    <location>
        <begin position="211"/>
        <end position="231"/>
    </location>
</feature>
<feature type="compositionally biased region" description="Basic and acidic residues" evidence="13">
    <location>
        <begin position="212"/>
        <end position="224"/>
    </location>
</feature>
<feature type="compositionally biased region" description="Basic residues" evidence="13">
    <location>
        <begin position="1414"/>
        <end position="1424"/>
    </location>
</feature>
<dbReference type="GO" id="GO:0001953">
    <property type="term" value="P:negative regulation of cell-matrix adhesion"/>
    <property type="evidence" value="ECO:0007669"/>
    <property type="project" value="TreeGrafter"/>
</dbReference>
<dbReference type="Pfam" id="PF15735">
    <property type="entry name" value="DUF4683"/>
    <property type="match status" value="1"/>
</dbReference>
<dbReference type="GO" id="GO:0005634">
    <property type="term" value="C:nucleus"/>
    <property type="evidence" value="ECO:0007669"/>
    <property type="project" value="UniProtKB-SubCell"/>
</dbReference>
<evidence type="ECO:0000256" key="11">
    <source>
        <dbReference type="ARBA" id="ARBA00038418"/>
    </source>
</evidence>
<feature type="compositionally biased region" description="Acidic residues" evidence="13">
    <location>
        <begin position="1676"/>
        <end position="1691"/>
    </location>
</feature>
<organism evidence="15 16">
    <name type="scientific">Alligator mississippiensis</name>
    <name type="common">American alligator</name>
    <dbReference type="NCBI Taxonomy" id="8496"/>
    <lineage>
        <taxon>Eukaryota</taxon>
        <taxon>Metazoa</taxon>
        <taxon>Chordata</taxon>
        <taxon>Craniata</taxon>
        <taxon>Vertebrata</taxon>
        <taxon>Euteleostomi</taxon>
        <taxon>Archelosauria</taxon>
        <taxon>Archosauria</taxon>
        <taxon>Crocodylia</taxon>
        <taxon>Alligatoridae</taxon>
        <taxon>Alligatorinae</taxon>
        <taxon>Alligator</taxon>
    </lineage>
</organism>
<keyword evidence="5" id="KW-0808">Transferase</keyword>
<feature type="compositionally biased region" description="Basic and acidic residues" evidence="13">
    <location>
        <begin position="1737"/>
        <end position="1752"/>
    </location>
</feature>
<feature type="compositionally biased region" description="Low complexity" evidence="13">
    <location>
        <begin position="1980"/>
        <end position="1989"/>
    </location>
</feature>
<gene>
    <name evidence="15" type="primary">RLIM</name>
    <name evidence="15" type="ORF">Y1Q_0015574</name>
</gene>
<feature type="compositionally biased region" description="Polar residues" evidence="13">
    <location>
        <begin position="1795"/>
        <end position="1804"/>
    </location>
</feature>
<feature type="region of interest" description="Disordered" evidence="13">
    <location>
        <begin position="1037"/>
        <end position="1064"/>
    </location>
</feature>
<feature type="region of interest" description="Disordered" evidence="13">
    <location>
        <begin position="354"/>
        <end position="387"/>
    </location>
</feature>
<dbReference type="CDD" id="cd16674">
    <property type="entry name" value="RING-H2_RNF12"/>
    <property type="match status" value="1"/>
</dbReference>
<keyword evidence="8" id="KW-0833">Ubl conjugation pathway</keyword>
<evidence type="ECO:0000256" key="4">
    <source>
        <dbReference type="ARBA" id="ARBA00012483"/>
    </source>
</evidence>
<feature type="compositionally biased region" description="Acidic residues" evidence="13">
    <location>
        <begin position="374"/>
        <end position="387"/>
    </location>
</feature>
<feature type="region of interest" description="Disordered" evidence="13">
    <location>
        <begin position="1409"/>
        <end position="1448"/>
    </location>
</feature>
<feature type="compositionally biased region" description="Basic and acidic residues" evidence="13">
    <location>
        <begin position="1427"/>
        <end position="1447"/>
    </location>
</feature>
<feature type="compositionally biased region" description="Polar residues" evidence="13">
    <location>
        <begin position="1865"/>
        <end position="1881"/>
    </location>
</feature>
<keyword evidence="9" id="KW-0862">Zinc</keyword>
<dbReference type="GO" id="GO:0033629">
    <property type="term" value="P:negative regulation of cell adhesion mediated by integrin"/>
    <property type="evidence" value="ECO:0007669"/>
    <property type="project" value="TreeGrafter"/>
</dbReference>
<evidence type="ECO:0000313" key="15">
    <source>
        <dbReference type="EMBL" id="KYO38310.1"/>
    </source>
</evidence>
<feature type="compositionally biased region" description="Low complexity" evidence="13">
    <location>
        <begin position="1664"/>
        <end position="1675"/>
    </location>
</feature>
<feature type="compositionally biased region" description="Polar residues" evidence="13">
    <location>
        <begin position="1130"/>
        <end position="1141"/>
    </location>
</feature>
<evidence type="ECO:0000256" key="5">
    <source>
        <dbReference type="ARBA" id="ARBA00022679"/>
    </source>
</evidence>
<dbReference type="InterPro" id="IPR032757">
    <property type="entry name" value="DUF4683"/>
</dbReference>
<feature type="compositionally biased region" description="Low complexity" evidence="13">
    <location>
        <begin position="1365"/>
        <end position="1374"/>
    </location>
</feature>
<comment type="similarity">
    <text evidence="11">Belongs to the RNF12 family.</text>
</comment>
<feature type="domain" description="RING-type" evidence="14">
    <location>
        <begin position="2066"/>
        <end position="2107"/>
    </location>
</feature>
<feature type="compositionally biased region" description="Polar residues" evidence="13">
    <location>
        <begin position="1156"/>
        <end position="1166"/>
    </location>
</feature>
<keyword evidence="16" id="KW-1185">Reference proteome</keyword>
<dbReference type="SMART" id="SM00184">
    <property type="entry name" value="RING"/>
    <property type="match status" value="1"/>
</dbReference>
<evidence type="ECO:0000256" key="10">
    <source>
        <dbReference type="ARBA" id="ARBA00023242"/>
    </source>
</evidence>
<feature type="compositionally biased region" description="Gly residues" evidence="13">
    <location>
        <begin position="1969"/>
        <end position="1979"/>
    </location>
</feature>
<sequence length="2120" mass="234148">MDDQQDKDCASEDQETILINGVKENASHDPDSDEKPCTAADAAVTFSALTIAQKENQACHRVLPPLTLKKPCLLSPPSPLRLTDVPEHASDDSSAHAISLTSCVTKGMSSWSLPGDCEKAPFTIMEPGGMSALTGDCLMQPSRTCLGCFIESKDGIDAEPGISLKVGDINRDYDTCSVSDIGIHCMSTGETMRYGDQLLSDQLLSFPMHKSRAADKRDAEKSDSDSEDPTQKNYYEGLLLDKCNGEEPLLTNPNQEWGYFESFISESKIELLDLCSKNELSVNLFSEEDVDNYMFDDDDSTLGSDVCSLKIRYESFQDNVREKTNALQEDAQFNFFPSVFGNCTKRDSRSALKRGAGCGTDPSQFKTEEGIIWGEEDEDGEEEDGEEEEKAALNKSCNSTEVVQYIGPKRSHFLDSVNSTEDSGEFSDDSTCTESSYDVLRDIKDCSRYLSREHSTSFIQQNYGLRAKRKVRYSDDYLYDVDSIENEKNLDKKEWAPGGPKEEDDDEWCPKKRRKVSRKEPPVIIKYIIINRFKGEKHMLVKLSKVDANETTVTLNEELLSKYEKLAPLKGFWQERQQSRLDFLRSSLYHKQNFYLNGSDASFLPHPRKRKCKLANRHRIQRIKAIEQSVNKLGSCSSDQKQPCSSKEDAGLKGMQALAIATPGCANGLHLNDITGIASVKCKSQEREYKGTERKVLRRIKFKSEARLKCKKIKAAASTAEVSPALENQDSAASLKDETIPCASDGSHLSECHEDKANKNSTFLTSTCSADKPLPSANITTNVPLIPGGYLQTLLDASDLSSNTGISYFTQHPSEQSHSLPSIIQAEKQFSALQPAQSCVLSPPSESELQQSPGHLEIEQGNFSTMWPANKTTGGNHQEFASDMREASVLSNEFGGSTGADNLPASGYSQVNLNSSKLLYQKNYMPDNQQAQSDDSYQSCHFNNGEGRFHFQRGTLSTDDGRLISFDSVGSLSVSSSNYSSLSLKSCEKDGEDDINDDFLAHCSPKLVIQQSIDEITPLKESTDLLDISNFTPDKFRQSSLSEMSPPDTPNLSPQITGSDSKPLSNLKGFQESTQTALSNSDKVKWNCGVLQTQDQADNGFSLNNHQFQFHMFNDEDSVSLLEKSPCLSTFNEPSGQISTNSKVSKSKRKSSSSKNMGTNQSSSQKNTRKKSPKANKGTDKPQGKNSRQAPKSTRKGKNAAGVNGEKAQAVGSRAVNQLNNTASTTKALADCIQHCSPTSVKIGKHNGLSGEWSLGKDNSTGWSETSIGNTNNLLDDDQREFEEPSNILSNIASGMADVQRFMMASIEPLWGPVGHNSVPDIFRSPESNSLKLKTLKILAGTSQESKKKVNGNSPGTAKNHKSSNKGSSKNNGKATTCDPNRPNCSTGYNTDIHTPFFDKSYSNLSTLGNNGPTHKKLYRHKSSSKSLRDENCKVKRTDREQTHKDPSVTASFEKLRESDFILLKAETTFLVFPVFEEETPFSRKTFDQQEENKPITCDIFKNLKAQSSIAVRTILFHSFINMESSDSNDKGNIDQSEAQRRSQLDRLDREEAFYQFVNNLSDEEYRLMRDNNLLGTPGEITEEELLRRLHQIKEGPPQQNSDENRGAESTEDVSNGDSIIDWLNSVRQTGNTTRSGQRGNQSWRAVSRTNPNSGDFRFSLEINVNRNNGNTNSETENEPSVEPSNGEDLENSQSDSETPRSESPSGGQTASERNTSEELATEEAPSHRGQRRARSRSPEQRRTRARTDRSRSPINPVSEVPRRSHHNTSSQTFDHSPVNEAEGSSRTRQHVTLRQHSTGTEMPSESAALFSTPEARPVPQAAGSSETNASGESAAPGQRPPTIVLDLQVRRVRPGEYRQRDSIANRTRSRSQTPNNTVTYESERGGFRRTFSRSERAGVRTYVSTIRIPIRRILNTGFSETTSVAIQTMLRQIMTGFGELSYFMYSDSDADPSGPAPNQSGDAAEPPNGGGTGGGGSSSEGTDASSGEVYEGSNEGGSTSGARREGRNTRGSVTFEESGSLPFLSLAQFFLLNEDDDDQPRGLTKEQIDNLTMRNFGESDALKTCSVCITEYTEGNKLRKLPCSHEYHVHCIDRWLSENSTCPICRRAVLASGNRESVV</sequence>
<evidence type="ECO:0000256" key="7">
    <source>
        <dbReference type="ARBA" id="ARBA00022771"/>
    </source>
</evidence>
<proteinExistence type="inferred from homology"/>
<dbReference type="InterPro" id="IPR042794">
    <property type="entry name" value="Nexmif"/>
</dbReference>
<comment type="catalytic activity">
    <reaction evidence="1">
        <text>S-ubiquitinyl-[E2 ubiquitin-conjugating enzyme]-L-cysteine + [acceptor protein]-L-lysine = [E2 ubiquitin-conjugating enzyme]-L-cysteine + N(6)-ubiquitinyl-[acceptor protein]-L-lysine.</text>
        <dbReference type="EC" id="2.3.2.27"/>
    </reaction>
</comment>
<evidence type="ECO:0000313" key="16">
    <source>
        <dbReference type="Proteomes" id="UP000050525"/>
    </source>
</evidence>
<evidence type="ECO:0000259" key="14">
    <source>
        <dbReference type="PROSITE" id="PS50089"/>
    </source>
</evidence>
<feature type="compositionally biased region" description="Polar residues" evidence="13">
    <location>
        <begin position="1823"/>
        <end position="1832"/>
    </location>
</feature>
<dbReference type="EMBL" id="AKHW03002524">
    <property type="protein sequence ID" value="KYO38310.1"/>
    <property type="molecule type" value="Genomic_DNA"/>
</dbReference>
<dbReference type="Pfam" id="PF25914">
    <property type="entry name" value="RNF6_N"/>
    <property type="match status" value="1"/>
</dbReference>
<dbReference type="STRING" id="8496.A0A151NNM3"/>
<dbReference type="PANTHER" id="PTHR46946">
    <property type="entry name" value="NEURITE EXTENSION AND MIGRATION FACTOR"/>
    <property type="match status" value="1"/>
</dbReference>
<evidence type="ECO:0000256" key="12">
    <source>
        <dbReference type="PROSITE-ProRule" id="PRU00175"/>
    </source>
</evidence>
<feature type="region of interest" description="Disordered" evidence="13">
    <location>
        <begin position="1342"/>
        <end position="1384"/>
    </location>
</feature>
<feature type="region of interest" description="Disordered" evidence="13">
    <location>
        <begin position="1949"/>
        <end position="2016"/>
    </location>
</feature>
<comment type="subcellular location">
    <subcellularLocation>
        <location evidence="2">Nucleus</location>
    </subcellularLocation>
</comment>
<keyword evidence="10" id="KW-0539">Nucleus</keyword>
<evidence type="ECO:0000256" key="13">
    <source>
        <dbReference type="SAM" id="MobiDB-lite"/>
    </source>
</evidence>
<feature type="region of interest" description="Disordered" evidence="13">
    <location>
        <begin position="491"/>
        <end position="514"/>
    </location>
</feature>
<dbReference type="GO" id="GO:2000048">
    <property type="term" value="P:negative regulation of cell-cell adhesion mediated by cadherin"/>
    <property type="evidence" value="ECO:0007669"/>
    <property type="project" value="TreeGrafter"/>
</dbReference>
<dbReference type="FunFam" id="3.30.40.10:FF:000054">
    <property type="entry name" value="E3 ubiquitin-protein ligase RLIM isoform X1"/>
    <property type="match status" value="1"/>
</dbReference>
<comment type="caution">
    <text evidence="15">The sequence shown here is derived from an EMBL/GenBank/DDBJ whole genome shotgun (WGS) entry which is preliminary data.</text>
</comment>
<dbReference type="EC" id="2.3.2.27" evidence="4"/>
<evidence type="ECO:0000256" key="1">
    <source>
        <dbReference type="ARBA" id="ARBA00000900"/>
    </source>
</evidence>
<dbReference type="PANTHER" id="PTHR46946:SF1">
    <property type="entry name" value="NEURITE EXTENSION AND MIGRATION FACTOR"/>
    <property type="match status" value="1"/>
</dbReference>
<evidence type="ECO:0000256" key="2">
    <source>
        <dbReference type="ARBA" id="ARBA00004123"/>
    </source>
</evidence>
<feature type="region of interest" description="Disordered" evidence="13">
    <location>
        <begin position="1594"/>
        <end position="1885"/>
    </location>
</feature>
<dbReference type="PROSITE" id="PS50089">
    <property type="entry name" value="ZF_RING_2"/>
    <property type="match status" value="1"/>
</dbReference>
<dbReference type="GO" id="GO:0008270">
    <property type="term" value="F:zinc ion binding"/>
    <property type="evidence" value="ECO:0007669"/>
    <property type="project" value="UniProtKB-KW"/>
</dbReference>
<dbReference type="Proteomes" id="UP000050525">
    <property type="component" value="Unassembled WGS sequence"/>
</dbReference>
<feature type="compositionally biased region" description="Polar residues" evidence="13">
    <location>
        <begin position="1050"/>
        <end position="1064"/>
    </location>
</feature>
<dbReference type="GO" id="GO:2001223">
    <property type="term" value="P:negative regulation of neuron migration"/>
    <property type="evidence" value="ECO:0007669"/>
    <property type="project" value="TreeGrafter"/>
</dbReference>
<evidence type="ECO:0000256" key="6">
    <source>
        <dbReference type="ARBA" id="ARBA00022723"/>
    </source>
</evidence>
<dbReference type="InterPro" id="IPR058896">
    <property type="entry name" value="RNF6/12_N"/>
</dbReference>
<dbReference type="InterPro" id="IPR001841">
    <property type="entry name" value="Znf_RING"/>
</dbReference>
<feature type="compositionally biased region" description="Polar residues" evidence="13">
    <location>
        <begin position="1692"/>
        <end position="1714"/>
    </location>
</feature>
<keyword evidence="7 12" id="KW-0863">Zinc-finger</keyword>
<evidence type="ECO:0000256" key="9">
    <source>
        <dbReference type="ARBA" id="ARBA00022833"/>
    </source>
</evidence>
<dbReference type="GO" id="GO:0061630">
    <property type="term" value="F:ubiquitin protein ligase activity"/>
    <property type="evidence" value="ECO:0007669"/>
    <property type="project" value="UniProtKB-EC"/>
</dbReference>